<keyword evidence="3" id="KW-1185">Reference proteome</keyword>
<protein>
    <submittedName>
        <fullName evidence="2">Uncharacterized protein</fullName>
    </submittedName>
</protein>
<evidence type="ECO:0000313" key="2">
    <source>
        <dbReference type="EMBL" id="GIJ30828.1"/>
    </source>
</evidence>
<sequence>MTRPVLQAADHTARAAIHHQTAESLLARTEEWAAVCYFYASLHRVRAALLADPIFGDPPRLATKNPALHPSDAHCTKHMGYTRMQNGRRKRVWGLNELVFLLYPAVAASYELLYNSSLEVRYQQGLATLSLQGASGHADFIREEFVRGNLRA</sequence>
<dbReference type="EMBL" id="BOPC01000169">
    <property type="protein sequence ID" value="GIJ30828.1"/>
    <property type="molecule type" value="Genomic_DNA"/>
</dbReference>
<comment type="caution">
    <text evidence="2">The sequence shown here is derived from an EMBL/GenBank/DDBJ whole genome shotgun (WGS) entry which is preliminary data.</text>
</comment>
<organism evidence="2 3">
    <name type="scientific">Micromonospora qiuiae</name>
    <dbReference type="NCBI Taxonomy" id="502268"/>
    <lineage>
        <taxon>Bacteria</taxon>
        <taxon>Bacillati</taxon>
        <taxon>Actinomycetota</taxon>
        <taxon>Actinomycetes</taxon>
        <taxon>Micromonosporales</taxon>
        <taxon>Micromonosporaceae</taxon>
        <taxon>Micromonospora</taxon>
    </lineage>
</organism>
<evidence type="ECO:0000313" key="3">
    <source>
        <dbReference type="Proteomes" id="UP000653076"/>
    </source>
</evidence>
<feature type="transmembrane region" description="Helical" evidence="1">
    <location>
        <begin position="92"/>
        <end position="110"/>
    </location>
</feature>
<name>A0ABQ4JJQ0_9ACTN</name>
<keyword evidence="1" id="KW-0812">Transmembrane</keyword>
<dbReference type="Proteomes" id="UP000653076">
    <property type="component" value="Unassembled WGS sequence"/>
</dbReference>
<proteinExistence type="predicted"/>
<reference evidence="2 3" key="1">
    <citation type="submission" date="2021-01" db="EMBL/GenBank/DDBJ databases">
        <title>Whole genome shotgun sequence of Verrucosispora qiuiae NBRC 106684.</title>
        <authorList>
            <person name="Komaki H."/>
            <person name="Tamura T."/>
        </authorList>
    </citation>
    <scope>NUCLEOTIDE SEQUENCE [LARGE SCALE GENOMIC DNA]</scope>
    <source>
        <strain evidence="2 3">NBRC 106684</strain>
    </source>
</reference>
<accession>A0ABQ4JJQ0</accession>
<evidence type="ECO:0000256" key="1">
    <source>
        <dbReference type="SAM" id="Phobius"/>
    </source>
</evidence>
<keyword evidence="1" id="KW-0472">Membrane</keyword>
<gene>
    <name evidence="2" type="ORF">Vqi01_59900</name>
</gene>
<keyword evidence="1" id="KW-1133">Transmembrane helix</keyword>